<dbReference type="GO" id="GO:0005737">
    <property type="term" value="C:cytoplasm"/>
    <property type="evidence" value="ECO:0007669"/>
    <property type="project" value="TreeGrafter"/>
</dbReference>
<dbReference type="PRINTS" id="PR00633">
    <property type="entry name" value="RCCNDNSATION"/>
</dbReference>
<dbReference type="GO" id="GO:0005085">
    <property type="term" value="F:guanyl-nucleotide exchange factor activity"/>
    <property type="evidence" value="ECO:0007669"/>
    <property type="project" value="TreeGrafter"/>
</dbReference>
<keyword evidence="2" id="KW-1185">Reference proteome</keyword>
<proteinExistence type="predicted"/>
<dbReference type="InterPro" id="IPR051553">
    <property type="entry name" value="Ran_GTPase-activating"/>
</dbReference>
<accession>A0A261SJD7</accession>
<evidence type="ECO:0000313" key="1">
    <source>
        <dbReference type="EMBL" id="OZI37052.1"/>
    </source>
</evidence>
<organism evidence="1 2">
    <name type="scientific">Bordetella genomosp. 10</name>
    <dbReference type="NCBI Taxonomy" id="1416804"/>
    <lineage>
        <taxon>Bacteria</taxon>
        <taxon>Pseudomonadati</taxon>
        <taxon>Pseudomonadota</taxon>
        <taxon>Betaproteobacteria</taxon>
        <taxon>Burkholderiales</taxon>
        <taxon>Alcaligenaceae</taxon>
        <taxon>Bordetella</taxon>
    </lineage>
</organism>
<dbReference type="InterPro" id="IPR009091">
    <property type="entry name" value="RCC1/BLIP-II"/>
</dbReference>
<dbReference type="PANTHER" id="PTHR45982:SF1">
    <property type="entry name" value="REGULATOR OF CHROMOSOME CONDENSATION"/>
    <property type="match status" value="1"/>
</dbReference>
<dbReference type="PROSITE" id="PS50012">
    <property type="entry name" value="RCC1_3"/>
    <property type="match status" value="3"/>
</dbReference>
<dbReference type="AlphaFoldDB" id="A0A261SJD7"/>
<dbReference type="OrthoDB" id="8577868at2"/>
<evidence type="ECO:0008006" key="3">
    <source>
        <dbReference type="Google" id="ProtNLM"/>
    </source>
</evidence>
<protein>
    <recommendedName>
        <fullName evidence="3">Chromosome condensation regulator RCC1</fullName>
    </recommendedName>
</protein>
<dbReference type="SUPFAM" id="SSF50985">
    <property type="entry name" value="RCC1/BLIP-II"/>
    <property type="match status" value="1"/>
</dbReference>
<dbReference type="PANTHER" id="PTHR45982">
    <property type="entry name" value="REGULATOR OF CHROMOSOME CONDENSATION"/>
    <property type="match status" value="1"/>
</dbReference>
<comment type="caution">
    <text evidence="1">The sequence shown here is derived from an EMBL/GenBank/DDBJ whole genome shotgun (WGS) entry which is preliminary data.</text>
</comment>
<dbReference type="Pfam" id="PF13540">
    <property type="entry name" value="RCC1_2"/>
    <property type="match status" value="1"/>
</dbReference>
<reference evidence="2" key="1">
    <citation type="submission" date="2017-05" db="EMBL/GenBank/DDBJ databases">
        <title>Complete and WGS of Bordetella genogroups.</title>
        <authorList>
            <person name="Spilker T."/>
            <person name="Lipuma J."/>
        </authorList>
    </citation>
    <scope>NUCLEOTIDE SEQUENCE [LARGE SCALE GENOMIC DNA]</scope>
    <source>
        <strain evidence="2">AU16122</strain>
    </source>
</reference>
<dbReference type="Proteomes" id="UP000216020">
    <property type="component" value="Unassembled WGS sequence"/>
</dbReference>
<dbReference type="RefSeq" id="WP_094851158.1">
    <property type="nucleotide sequence ID" value="NZ_NEVM01000001.1"/>
</dbReference>
<dbReference type="EMBL" id="NEVM01000001">
    <property type="protein sequence ID" value="OZI37052.1"/>
    <property type="molecule type" value="Genomic_DNA"/>
</dbReference>
<sequence length="371" mass="39182">MSHASFRHPQTGQDQINSPFDKNNWVALSANYEHAVAIDANGYVWGWGKNDKGQLGLGPGKANMYTTPQRIGTIVNAVGVATGTFHTLIIDGSGELWGAGLSAAGVLGTQAQATPFYSLTNLGGFNTRYGRWVEIHSKRDLAIGKTDNNIWWSWGDNTKGAVGIDLPDNYLTAPEPLFASSANIVQVSVGIDVGAAVSSSGDLWIWGDNTFKQISAVAPSVTATTVRDVTKATAKAGQWLGVAAGQTHVLARDRNNMLWAWGRGTSGQLGIGDQIASAYTTPMPVSQTLPSVGIRSYLALEANAANSGVVVEQTDGSRAVYLWGNNGYGQVTSTATSTDAYLWVPVQPTGSANLKTWFALQLGDGFTTALA</sequence>
<evidence type="ECO:0000313" key="2">
    <source>
        <dbReference type="Proteomes" id="UP000216020"/>
    </source>
</evidence>
<name>A0A261SJD7_9BORD</name>
<dbReference type="Gene3D" id="2.130.10.30">
    <property type="entry name" value="Regulator of chromosome condensation 1/beta-lactamase-inhibitor protein II"/>
    <property type="match status" value="1"/>
</dbReference>
<dbReference type="InterPro" id="IPR000408">
    <property type="entry name" value="Reg_chr_condens"/>
</dbReference>
<dbReference type="Pfam" id="PF00415">
    <property type="entry name" value="RCC1"/>
    <property type="match status" value="1"/>
</dbReference>
<gene>
    <name evidence="1" type="ORF">CAL29_01030</name>
</gene>